<gene>
    <name evidence="2" type="ORF">CRN52_18360</name>
</gene>
<reference evidence="2 3" key="1">
    <citation type="journal article" date="2018" name="Front. Microbiol.">
        <title>Phylogeny of Vibrio vulnificus from the Analysis of the Core-Genome: Implications for Intra-Species Taxonomy.</title>
        <authorList>
            <person name="Roig F.J."/>
            <person name="Gonzalez-Candelas F."/>
            <person name="Sanjuan E."/>
            <person name="Fouz B."/>
            <person name="Feil E.J."/>
            <person name="Llorens C."/>
            <person name="Baker-Austin C."/>
            <person name="Oliver J.D."/>
            <person name="Danin-Poleg Y."/>
            <person name="Gibas C.J."/>
            <person name="Kashi Y."/>
            <person name="Gulig P.A."/>
            <person name="Morrison S.S."/>
            <person name="Amaro C."/>
        </authorList>
    </citation>
    <scope>NUCLEOTIDE SEQUENCE [LARGE SCALE GENOMIC DNA]</scope>
    <source>
        <strain evidence="2 3">CECT4608</strain>
    </source>
</reference>
<evidence type="ECO:0000313" key="3">
    <source>
        <dbReference type="Proteomes" id="UP000237466"/>
    </source>
</evidence>
<feature type="domain" description="BPL/LPL catalytic" evidence="1">
    <location>
        <begin position="38"/>
        <end position="239"/>
    </location>
</feature>
<dbReference type="PROSITE" id="PS51733">
    <property type="entry name" value="BPL_LPL_CATALYTIC"/>
    <property type="match status" value="1"/>
</dbReference>
<name>A0A2S3QZA7_VIBVL</name>
<evidence type="ECO:0000259" key="1">
    <source>
        <dbReference type="PROSITE" id="PS51733"/>
    </source>
</evidence>
<dbReference type="InterPro" id="IPR050664">
    <property type="entry name" value="Octanoyltrans_LipM/LipL"/>
</dbReference>
<dbReference type="SUPFAM" id="SSF55681">
    <property type="entry name" value="Class II aaRS and biotin synthetases"/>
    <property type="match status" value="1"/>
</dbReference>
<dbReference type="InterPro" id="IPR045864">
    <property type="entry name" value="aa-tRNA-synth_II/BPL/LPL"/>
</dbReference>
<comment type="caution">
    <text evidence="2">The sequence shown here is derived from an EMBL/GenBank/DDBJ whole genome shotgun (WGS) entry which is preliminary data.</text>
</comment>
<keyword evidence="2" id="KW-0436">Ligase</keyword>
<sequence>MGVRNIVATKNRLIRYLSIDAETLFQREEALIKQVQAGELDQVLLLWQVKHPTLVLPAGNKWPQTEHLRSELAKLGWKLTARKTGGAPVPQVPGIINLSHLYHWPQDQAYDIRSAYLKLCDTLRGFFQQYGLEANVHATPGSYCDGDYNLNIAGQKIVGTAQRVLLKKSGGQIILAQACLLIDADMAEIVKPVQLCNQLCNHNAEILADVHTPLYQHIEQRPSIDRLFQSLSDAFVKQVKS</sequence>
<dbReference type="Gene3D" id="3.30.930.10">
    <property type="entry name" value="Bira Bifunctional Protein, Domain 2"/>
    <property type="match status" value="1"/>
</dbReference>
<evidence type="ECO:0000313" key="2">
    <source>
        <dbReference type="EMBL" id="POB44564.1"/>
    </source>
</evidence>
<dbReference type="RefSeq" id="WP_103200900.1">
    <property type="nucleotide sequence ID" value="NZ_PDGH01000124.1"/>
</dbReference>
<proteinExistence type="predicted"/>
<protein>
    <submittedName>
        <fullName evidence="2">Lipoate--protein ligase</fullName>
    </submittedName>
</protein>
<dbReference type="PANTHER" id="PTHR43679:SF2">
    <property type="entry name" value="OCTANOYL-[GCVH]:PROTEIN N-OCTANOYLTRANSFERASE"/>
    <property type="match status" value="1"/>
</dbReference>
<dbReference type="Proteomes" id="UP000237466">
    <property type="component" value="Unassembled WGS sequence"/>
</dbReference>
<dbReference type="GO" id="GO:0016874">
    <property type="term" value="F:ligase activity"/>
    <property type="evidence" value="ECO:0007669"/>
    <property type="project" value="UniProtKB-KW"/>
</dbReference>
<dbReference type="InterPro" id="IPR004143">
    <property type="entry name" value="BPL_LPL_catalytic"/>
</dbReference>
<dbReference type="Pfam" id="PF21948">
    <property type="entry name" value="LplA-B_cat"/>
    <property type="match status" value="1"/>
</dbReference>
<dbReference type="EMBL" id="PDGH01000124">
    <property type="protein sequence ID" value="POB44564.1"/>
    <property type="molecule type" value="Genomic_DNA"/>
</dbReference>
<organism evidence="2 3">
    <name type="scientific">Vibrio vulnificus</name>
    <dbReference type="NCBI Taxonomy" id="672"/>
    <lineage>
        <taxon>Bacteria</taxon>
        <taxon>Pseudomonadati</taxon>
        <taxon>Pseudomonadota</taxon>
        <taxon>Gammaproteobacteria</taxon>
        <taxon>Vibrionales</taxon>
        <taxon>Vibrionaceae</taxon>
        <taxon>Vibrio</taxon>
    </lineage>
</organism>
<accession>A0A2S3QZA7</accession>
<dbReference type="AlphaFoldDB" id="A0A2S3QZA7"/>
<dbReference type="PANTHER" id="PTHR43679">
    <property type="entry name" value="OCTANOYLTRANSFERASE LIPM-RELATED"/>
    <property type="match status" value="1"/>
</dbReference>